<accession>A0A6C0D7A5</accession>
<feature type="domain" description="RING-type" evidence="2">
    <location>
        <begin position="134"/>
        <end position="171"/>
    </location>
</feature>
<sequence>MSERESSETISKKESLKKLANSIREHLLKFKTYTFRPIRIDGVYCYAVIHRKTKIVNFESINIICEVTTNANNKKMQKYSLLYKKYKTIEGAIEYIEKVVSTYKVYNGDLVSSTDFELLKLEEQFIPYEENQKCCVCLENTQETTICEHYICLHCREKCIESKKMDCPICRKPNIIKLFTIDNRMINNNEYVELRDSIEYEQNSSESSSDIDNETESDVENETESNGSDTDENIIDRYRFPIFSSPSIFASPSTESFDEIFIFPFMHMTQDNNN</sequence>
<reference evidence="3" key="1">
    <citation type="journal article" date="2020" name="Nature">
        <title>Giant virus diversity and host interactions through global metagenomics.</title>
        <authorList>
            <person name="Schulz F."/>
            <person name="Roux S."/>
            <person name="Paez-Espino D."/>
            <person name="Jungbluth S."/>
            <person name="Walsh D.A."/>
            <person name="Denef V.J."/>
            <person name="McMahon K.D."/>
            <person name="Konstantinidis K.T."/>
            <person name="Eloe-Fadrosh E.A."/>
            <person name="Kyrpides N.C."/>
            <person name="Woyke T."/>
        </authorList>
    </citation>
    <scope>NUCLEOTIDE SEQUENCE</scope>
    <source>
        <strain evidence="3">GVMAG-M-3300023174-124</strain>
    </source>
</reference>
<dbReference type="Gene3D" id="3.30.40.10">
    <property type="entry name" value="Zinc/RING finger domain, C3HC4 (zinc finger)"/>
    <property type="match status" value="1"/>
</dbReference>
<dbReference type="PROSITE" id="PS50089">
    <property type="entry name" value="ZF_RING_2"/>
    <property type="match status" value="1"/>
</dbReference>
<protein>
    <recommendedName>
        <fullName evidence="2">RING-type domain-containing protein</fullName>
    </recommendedName>
</protein>
<name>A0A6C0D7A5_9ZZZZ</name>
<evidence type="ECO:0000313" key="3">
    <source>
        <dbReference type="EMBL" id="QHT11799.1"/>
    </source>
</evidence>
<dbReference type="EMBL" id="MN739538">
    <property type="protein sequence ID" value="QHT11799.1"/>
    <property type="molecule type" value="Genomic_DNA"/>
</dbReference>
<dbReference type="AlphaFoldDB" id="A0A6C0D7A5"/>
<dbReference type="InterPro" id="IPR001841">
    <property type="entry name" value="Znf_RING"/>
</dbReference>
<evidence type="ECO:0000259" key="2">
    <source>
        <dbReference type="PROSITE" id="PS50089"/>
    </source>
</evidence>
<feature type="compositionally biased region" description="Acidic residues" evidence="1">
    <location>
        <begin position="209"/>
        <end position="232"/>
    </location>
</feature>
<organism evidence="3">
    <name type="scientific">viral metagenome</name>
    <dbReference type="NCBI Taxonomy" id="1070528"/>
    <lineage>
        <taxon>unclassified sequences</taxon>
        <taxon>metagenomes</taxon>
        <taxon>organismal metagenomes</taxon>
    </lineage>
</organism>
<dbReference type="InterPro" id="IPR013083">
    <property type="entry name" value="Znf_RING/FYVE/PHD"/>
</dbReference>
<evidence type="ECO:0000256" key="1">
    <source>
        <dbReference type="SAM" id="MobiDB-lite"/>
    </source>
</evidence>
<dbReference type="SUPFAM" id="SSF57850">
    <property type="entry name" value="RING/U-box"/>
    <property type="match status" value="1"/>
</dbReference>
<proteinExistence type="predicted"/>
<feature type="region of interest" description="Disordered" evidence="1">
    <location>
        <begin position="202"/>
        <end position="232"/>
    </location>
</feature>